<dbReference type="AlphaFoldDB" id="M2MTR3"/>
<dbReference type="CDD" id="cd09917">
    <property type="entry name" value="F-box_SF"/>
    <property type="match status" value="1"/>
</dbReference>
<dbReference type="PROSITE" id="PS50181">
    <property type="entry name" value="FBOX"/>
    <property type="match status" value="1"/>
</dbReference>
<reference evidence="3 4" key="1">
    <citation type="journal article" date="2012" name="PLoS Pathog.">
        <title>Diverse lifestyles and strategies of plant pathogenesis encoded in the genomes of eighteen Dothideomycetes fungi.</title>
        <authorList>
            <person name="Ohm R.A."/>
            <person name="Feau N."/>
            <person name="Henrissat B."/>
            <person name="Schoch C.L."/>
            <person name="Horwitz B.A."/>
            <person name="Barry K.W."/>
            <person name="Condon B.J."/>
            <person name="Copeland A.C."/>
            <person name="Dhillon B."/>
            <person name="Glaser F."/>
            <person name="Hesse C.N."/>
            <person name="Kosti I."/>
            <person name="LaButti K."/>
            <person name="Lindquist E.A."/>
            <person name="Lucas S."/>
            <person name="Salamov A.A."/>
            <person name="Bradshaw R.E."/>
            <person name="Ciuffetti L."/>
            <person name="Hamelin R.C."/>
            <person name="Kema G.H.J."/>
            <person name="Lawrence C."/>
            <person name="Scott J.A."/>
            <person name="Spatafora J.W."/>
            <person name="Turgeon B.G."/>
            <person name="de Wit P.J.G.M."/>
            <person name="Zhong S."/>
            <person name="Goodwin S.B."/>
            <person name="Grigoriev I.V."/>
        </authorList>
    </citation>
    <scope>NUCLEOTIDE SEQUENCE [LARGE SCALE GENOMIC DNA]</scope>
    <source>
        <strain evidence="3 4">UAMH 10762</strain>
    </source>
</reference>
<feature type="region of interest" description="Disordered" evidence="1">
    <location>
        <begin position="390"/>
        <end position="419"/>
    </location>
</feature>
<dbReference type="EMBL" id="KB445551">
    <property type="protein sequence ID" value="EMD00307.1"/>
    <property type="molecule type" value="Genomic_DNA"/>
</dbReference>
<keyword evidence="4" id="KW-1185">Reference proteome</keyword>
<dbReference type="OMA" id="YYMLEAY"/>
<dbReference type="SUPFAM" id="SSF81383">
    <property type="entry name" value="F-box domain"/>
    <property type="match status" value="1"/>
</dbReference>
<name>M2MTR3_BAUPA</name>
<evidence type="ECO:0000313" key="4">
    <source>
        <dbReference type="Proteomes" id="UP000011761"/>
    </source>
</evidence>
<proteinExistence type="predicted"/>
<dbReference type="OrthoDB" id="3642468at2759"/>
<accession>M2MTR3</accession>
<dbReference type="InterPro" id="IPR036047">
    <property type="entry name" value="F-box-like_dom_sf"/>
</dbReference>
<protein>
    <recommendedName>
        <fullName evidence="2">F-box domain-containing protein</fullName>
    </recommendedName>
</protein>
<organism evidence="3 4">
    <name type="scientific">Baudoinia panamericana (strain UAMH 10762)</name>
    <name type="common">Angels' share fungus</name>
    <name type="synonym">Baudoinia compniacensis (strain UAMH 10762)</name>
    <dbReference type="NCBI Taxonomy" id="717646"/>
    <lineage>
        <taxon>Eukaryota</taxon>
        <taxon>Fungi</taxon>
        <taxon>Dikarya</taxon>
        <taxon>Ascomycota</taxon>
        <taxon>Pezizomycotina</taxon>
        <taxon>Dothideomycetes</taxon>
        <taxon>Dothideomycetidae</taxon>
        <taxon>Mycosphaerellales</taxon>
        <taxon>Teratosphaeriaceae</taxon>
        <taxon>Baudoinia</taxon>
    </lineage>
</organism>
<evidence type="ECO:0000259" key="2">
    <source>
        <dbReference type="PROSITE" id="PS50181"/>
    </source>
</evidence>
<evidence type="ECO:0000313" key="3">
    <source>
        <dbReference type="EMBL" id="EMD00307.1"/>
    </source>
</evidence>
<feature type="compositionally biased region" description="Polar residues" evidence="1">
    <location>
        <begin position="35"/>
        <end position="51"/>
    </location>
</feature>
<evidence type="ECO:0000256" key="1">
    <source>
        <dbReference type="SAM" id="MobiDB-lite"/>
    </source>
</evidence>
<sequence length="419" mass="47830">MGPGVGISTGHVEEPLAEGVPANGETPLPPDTANPAAQSSEEYTIVQPTSRRPNKGIEVVDDDGPLVDTTAALAKNSKKTKRLQKQAQKRQQKVAARARPHSYLDLPAELLQEVLACLRPSDLFRMTMVNRATNDFINLHERFIAQDILNSRYWILQQCFPLPEELQHVDVDTASALRDPRRQKMTEIHKKPYQHIKPPDSDKLCTCPFCLLAWNNLNVVLDMAHFQSSLNHREPIPIIARGTNPAWNVELTEAHAKTVERAISDPLAYAAILEIHLNTITGTLLRQYRFPPRMPMHRHNKAPLGKTVHPSILYHLTERDAAKGTDQFLERAGKPSYEFPFSRDNYYSLLAYVPYRKWGTEQERWIYYAAGGHERDLEWIRRWFVPRQDKEGREEPQVTSTNSAAKDSEKWGQILVKPF</sequence>
<dbReference type="eggNOG" id="ENOG502SJSX">
    <property type="taxonomic scope" value="Eukaryota"/>
</dbReference>
<dbReference type="Pfam" id="PF00646">
    <property type="entry name" value="F-box"/>
    <property type="match status" value="1"/>
</dbReference>
<feature type="region of interest" description="Disordered" evidence="1">
    <location>
        <begin position="1"/>
        <end position="63"/>
    </location>
</feature>
<feature type="region of interest" description="Disordered" evidence="1">
    <location>
        <begin position="76"/>
        <end position="98"/>
    </location>
</feature>
<dbReference type="KEGG" id="bcom:BAUCODRAFT_63068"/>
<gene>
    <name evidence="3" type="ORF">BAUCODRAFT_63068</name>
</gene>
<dbReference type="GeneID" id="19116044"/>
<dbReference type="Proteomes" id="UP000011761">
    <property type="component" value="Unassembled WGS sequence"/>
</dbReference>
<dbReference type="InterPro" id="IPR001810">
    <property type="entry name" value="F-box_dom"/>
</dbReference>
<dbReference type="RefSeq" id="XP_007672807.1">
    <property type="nucleotide sequence ID" value="XM_007674617.1"/>
</dbReference>
<feature type="domain" description="F-box" evidence="2">
    <location>
        <begin position="100"/>
        <end position="146"/>
    </location>
</feature>
<dbReference type="HOGENOM" id="CLU_047427_1_0_1"/>